<sequence>MVNIIHKHSTDDDNSMEEDDFCIKNRKCGTRFGKISLNSFFVRHTPHPNRVRHIKGLLGIPICSVNDEGYFCNPRFSIESSINIPINAININSVRCPINTITGINFMGKSMNKRIFKETMDSKVGLEFIQETGFEDKKPKTFDNASKTVYSKKSGRIIPNTTKSLSSRKSKRRNIMTQIPIYHHIISSDIEAIVLQMLCQVLQTDITAVQAWLVQADSRGNNG</sequence>
<name>A0A177AUK1_9BILA</name>
<evidence type="ECO:0000313" key="1">
    <source>
        <dbReference type="EMBL" id="OAF65687.1"/>
    </source>
</evidence>
<evidence type="ECO:0000313" key="2">
    <source>
        <dbReference type="Proteomes" id="UP000078046"/>
    </source>
</evidence>
<dbReference type="InterPro" id="IPR037394">
    <property type="entry name" value="TBATA-like"/>
</dbReference>
<dbReference type="Pfam" id="PF15256">
    <property type="entry name" value="SPATIAL"/>
    <property type="match status" value="1"/>
</dbReference>
<dbReference type="PANTHER" id="PTHR33772">
    <property type="entry name" value="THYMUS, BRAIN AND TESTES-ASSOCIATED"/>
    <property type="match status" value="1"/>
</dbReference>
<evidence type="ECO:0008006" key="3">
    <source>
        <dbReference type="Google" id="ProtNLM"/>
    </source>
</evidence>
<reference evidence="1 2" key="1">
    <citation type="submission" date="2016-04" db="EMBL/GenBank/DDBJ databases">
        <title>The genome of Intoshia linei affirms orthonectids as highly simplified spiralians.</title>
        <authorList>
            <person name="Mikhailov K.V."/>
            <person name="Slusarev G.S."/>
            <person name="Nikitin M.A."/>
            <person name="Logacheva M.D."/>
            <person name="Penin A."/>
            <person name="Aleoshin V."/>
            <person name="Panchin Y.V."/>
        </authorList>
    </citation>
    <scope>NUCLEOTIDE SEQUENCE [LARGE SCALE GENOMIC DNA]</scope>
    <source>
        <strain evidence="1">Intl2013</strain>
        <tissue evidence="1">Whole animal</tissue>
    </source>
</reference>
<dbReference type="Proteomes" id="UP000078046">
    <property type="component" value="Unassembled WGS sequence"/>
</dbReference>
<comment type="caution">
    <text evidence="1">The sequence shown here is derived from an EMBL/GenBank/DDBJ whole genome shotgun (WGS) entry which is preliminary data.</text>
</comment>
<gene>
    <name evidence="1" type="ORF">A3Q56_06613</name>
</gene>
<keyword evidence="2" id="KW-1185">Reference proteome</keyword>
<dbReference type="AlphaFoldDB" id="A0A177AUK1"/>
<proteinExistence type="predicted"/>
<organism evidence="1 2">
    <name type="scientific">Intoshia linei</name>
    <dbReference type="NCBI Taxonomy" id="1819745"/>
    <lineage>
        <taxon>Eukaryota</taxon>
        <taxon>Metazoa</taxon>
        <taxon>Spiralia</taxon>
        <taxon>Lophotrochozoa</taxon>
        <taxon>Mesozoa</taxon>
        <taxon>Orthonectida</taxon>
        <taxon>Rhopaluridae</taxon>
        <taxon>Intoshia</taxon>
    </lineage>
</organism>
<accession>A0A177AUK1</accession>
<dbReference type="EMBL" id="LWCA01001188">
    <property type="protein sequence ID" value="OAF65687.1"/>
    <property type="molecule type" value="Genomic_DNA"/>
</dbReference>
<dbReference type="PANTHER" id="PTHR33772:SF1">
    <property type="entry name" value="PROTEIN TBATA"/>
    <property type="match status" value="1"/>
</dbReference>
<dbReference type="OrthoDB" id="9982103at2759"/>
<protein>
    <recommendedName>
        <fullName evidence="3">Protein TBATA</fullName>
    </recommendedName>
</protein>